<keyword evidence="2" id="KW-0472">Membrane</keyword>
<reference evidence="3 4" key="1">
    <citation type="submission" date="2019-07" db="EMBL/GenBank/DDBJ databases">
        <title>Complete Genome Sequence of Leptotrichia hongkongensis Strain JMUB5056.</title>
        <authorList>
            <person name="Watanabe S."/>
            <person name="Cui L."/>
        </authorList>
    </citation>
    <scope>NUCLEOTIDE SEQUENCE [LARGE SCALE GENOMIC DNA]</scope>
    <source>
        <strain evidence="3 4">JMUB5056</strain>
    </source>
</reference>
<sequence length="185" mass="21009">MDLENKKSDEDFLAEEKKSENEKNERHFNNVESLNKIRNEVIGNSSIEQNRSNNFESNSSNTNDSITLTLDALTTKNMKFMATVIKVFSVLGIIVGVFQIFAFFIGILTIIISLKFLKSANALEEALLMKDENKLKQYFNEQSKALKLYIIFIIVSIVICIVVYGFIIAAFISGVLNNSSYYNSY</sequence>
<dbReference type="Pfam" id="PF17319">
    <property type="entry name" value="DUF5362"/>
    <property type="match status" value="1"/>
</dbReference>
<feature type="region of interest" description="Disordered" evidence="1">
    <location>
        <begin position="1"/>
        <end position="29"/>
    </location>
</feature>
<evidence type="ECO:0000256" key="2">
    <source>
        <dbReference type="SAM" id="Phobius"/>
    </source>
</evidence>
<gene>
    <name evidence="3" type="ORF">JMUB5056_1148</name>
</gene>
<dbReference type="AlphaFoldDB" id="A0A510L6F4"/>
<evidence type="ECO:0000313" key="3">
    <source>
        <dbReference type="EMBL" id="BBM59564.1"/>
    </source>
</evidence>
<dbReference type="Proteomes" id="UP000321561">
    <property type="component" value="Chromosome"/>
</dbReference>
<evidence type="ECO:0008006" key="5">
    <source>
        <dbReference type="Google" id="ProtNLM"/>
    </source>
</evidence>
<dbReference type="RefSeq" id="WP_147005592.1">
    <property type="nucleotide sequence ID" value="NZ_AP019846.1"/>
</dbReference>
<proteinExistence type="predicted"/>
<protein>
    <recommendedName>
        <fullName evidence="5">DUF5362 domain-containing protein</fullName>
    </recommendedName>
</protein>
<evidence type="ECO:0000256" key="1">
    <source>
        <dbReference type="SAM" id="MobiDB-lite"/>
    </source>
</evidence>
<accession>A0A510L6F4</accession>
<dbReference type="EMBL" id="AP019846">
    <property type="protein sequence ID" value="BBM59564.1"/>
    <property type="molecule type" value="Genomic_DNA"/>
</dbReference>
<organism evidence="3 4">
    <name type="scientific">Leptotrichia hongkongensis</name>
    <dbReference type="NCBI Taxonomy" id="554406"/>
    <lineage>
        <taxon>Bacteria</taxon>
        <taxon>Fusobacteriati</taxon>
        <taxon>Fusobacteriota</taxon>
        <taxon>Fusobacteriia</taxon>
        <taxon>Fusobacteriales</taxon>
        <taxon>Leptotrichiaceae</taxon>
        <taxon>Leptotrichia</taxon>
    </lineage>
</organism>
<dbReference type="InterPro" id="IPR035287">
    <property type="entry name" value="DUF5362"/>
</dbReference>
<dbReference type="OrthoDB" id="82466at2"/>
<feature type="transmembrane region" description="Helical" evidence="2">
    <location>
        <begin position="87"/>
        <end position="114"/>
    </location>
</feature>
<dbReference type="KEGG" id="lhg:JMUB5056_1148"/>
<evidence type="ECO:0000313" key="4">
    <source>
        <dbReference type="Proteomes" id="UP000321561"/>
    </source>
</evidence>
<keyword evidence="2" id="KW-0812">Transmembrane</keyword>
<keyword evidence="2" id="KW-1133">Transmembrane helix</keyword>
<name>A0A510L6F4_9FUSO</name>
<feature type="transmembrane region" description="Helical" evidence="2">
    <location>
        <begin position="148"/>
        <end position="176"/>
    </location>
</feature>